<organism evidence="5 6">
    <name type="scientific">Naegleria fowleri</name>
    <name type="common">Brain eating amoeba</name>
    <dbReference type="NCBI Taxonomy" id="5763"/>
    <lineage>
        <taxon>Eukaryota</taxon>
        <taxon>Discoba</taxon>
        <taxon>Heterolobosea</taxon>
        <taxon>Tetramitia</taxon>
        <taxon>Eutetramitia</taxon>
        <taxon>Vahlkampfiidae</taxon>
        <taxon>Naegleria</taxon>
    </lineage>
</organism>
<dbReference type="InterPro" id="IPR029063">
    <property type="entry name" value="SAM-dependent_MTases_sf"/>
</dbReference>
<gene>
    <name evidence="5" type="ORF">FDP41_008195</name>
</gene>
<reference evidence="5 6" key="1">
    <citation type="journal article" date="2019" name="Sci. Rep.">
        <title>Nanopore sequencing improves the draft genome of the human pathogenic amoeba Naegleria fowleri.</title>
        <authorList>
            <person name="Liechti N."/>
            <person name="Schurch N."/>
            <person name="Bruggmann R."/>
            <person name="Wittwer M."/>
        </authorList>
    </citation>
    <scope>NUCLEOTIDE SEQUENCE [LARGE SCALE GENOMIC DNA]</scope>
    <source>
        <strain evidence="5 6">ATCC 30894</strain>
    </source>
</reference>
<dbReference type="Proteomes" id="UP000444721">
    <property type="component" value="Unassembled WGS sequence"/>
</dbReference>
<dbReference type="GO" id="GO:0005634">
    <property type="term" value="C:nucleus"/>
    <property type="evidence" value="ECO:0007669"/>
    <property type="project" value="UniProtKB-SubCell"/>
</dbReference>
<dbReference type="AlphaFoldDB" id="A0A6A5BG82"/>
<evidence type="ECO:0000259" key="4">
    <source>
        <dbReference type="PROSITE" id="PS51613"/>
    </source>
</evidence>
<comment type="catalytic activity">
    <reaction evidence="1">
        <text>a 5'-end (N(7)-methyl 5'-triphosphoguanosine)-ribonucleoside in mRNA + S-adenosyl-L-methionine = a 5'-end (N(7)-methyl 5'-triphosphoguanosine)-(2'-O-methyl-ribonucleoside) in mRNA + S-adenosyl-L-homocysteine + H(+)</text>
        <dbReference type="Rhea" id="RHEA:67020"/>
        <dbReference type="Rhea" id="RHEA-COMP:17167"/>
        <dbReference type="Rhea" id="RHEA-COMP:17168"/>
        <dbReference type="ChEBI" id="CHEBI:15378"/>
        <dbReference type="ChEBI" id="CHEBI:57856"/>
        <dbReference type="ChEBI" id="CHEBI:59789"/>
        <dbReference type="ChEBI" id="CHEBI:156461"/>
        <dbReference type="ChEBI" id="CHEBI:167609"/>
        <dbReference type="EC" id="2.1.1.57"/>
    </reaction>
</comment>
<protein>
    <recommendedName>
        <fullName evidence="1">Cap-specific mRNA (nucleoside-2'-O-)-methyltransferase 1</fullName>
        <ecNumber evidence="1">2.1.1.57</ecNumber>
    </recommendedName>
    <alternativeName>
        <fullName evidence="1">Cap1 2'O-ribose methyltransferase 1</fullName>
    </alternativeName>
</protein>
<dbReference type="EC" id="2.1.1.57" evidence="1"/>
<sequence length="576" mass="65560">MFDPVHSLQNPRRNPLNNDEDEDDDMENQEVHPYGDIGEEEEEDGSTSFHDIFSNDPDFEKVTPKSRIANPFTSSVAKIAKQKVLMMMEKMGYKVGEGLGKSNQGNASALEPQHQQGRAGLGSTSTHYSSNLPEHFTIQTHDPDLTDYPHKEDVSWLSCSEPLPDGAPEFSIVRPDNTTLDLSVSMSSNGQKYVEGNLSPFVNEQQVQQIFDLKSQFDAVDDKIFTDARYRSNPYERIGRSIFQNRAAIKLANIDRISDLTSFEGLPRLPEENGILYFADICAGPGGFTEYLYYRFKTEKAKGWGFTLKNKKDDWKLNRFNSESPHDNFEVYYGEDGTGDITKNENIRALSKVIDQGTNGRGVALVTADGGFSVHGVENSQEYLTHQLVLCQILTGLMILRKGGSFVCKLFDLNTWFSASLIYILYQNYEKLMIVKPVSSRPANSERYIICKGLRRRQPNIVNYLFDANIKLANRDTIKSLVDCETMEKDETFAKYIRDTNSMIAKSQMNSLQRIKNAIEDKYLEISETQNRMKDACLQEWRLPNPQSTPKAKSDKNKRKRNDQDSNTRPLQQIKQ</sequence>
<keyword evidence="1" id="KW-0506">mRNA capping</keyword>
<keyword evidence="1" id="KW-0489">Methyltransferase</keyword>
<feature type="domain" description="G-patch" evidence="3">
    <location>
        <begin position="80"/>
        <end position="126"/>
    </location>
</feature>
<dbReference type="PANTHER" id="PTHR16121:SF0">
    <property type="entry name" value="CAP-SPECIFIC MRNA (NUCLEOSIDE-2'-O-)-METHYLTRANSFERASE 1"/>
    <property type="match status" value="1"/>
</dbReference>
<evidence type="ECO:0000313" key="6">
    <source>
        <dbReference type="Proteomes" id="UP000444721"/>
    </source>
</evidence>
<keyword evidence="1" id="KW-0808">Transferase</keyword>
<dbReference type="GO" id="GO:0016556">
    <property type="term" value="P:mRNA modification"/>
    <property type="evidence" value="ECO:0007669"/>
    <property type="project" value="UniProtKB-UniRule"/>
</dbReference>
<dbReference type="PROSITE" id="PS50174">
    <property type="entry name" value="G_PATCH"/>
    <property type="match status" value="1"/>
</dbReference>
<dbReference type="GO" id="GO:0006370">
    <property type="term" value="P:7-methylguanosine mRNA capping"/>
    <property type="evidence" value="ECO:0007669"/>
    <property type="project" value="UniProtKB-UniRule"/>
</dbReference>
<feature type="region of interest" description="Disordered" evidence="2">
    <location>
        <begin position="103"/>
        <end position="124"/>
    </location>
</feature>
<dbReference type="GO" id="GO:0004483">
    <property type="term" value="F:methyltransferase cap1 activity"/>
    <property type="evidence" value="ECO:0007669"/>
    <property type="project" value="UniProtKB-UniRule"/>
</dbReference>
<keyword evidence="1" id="KW-0949">S-adenosyl-L-methionine</keyword>
<dbReference type="Pfam" id="PF01728">
    <property type="entry name" value="FtsJ"/>
    <property type="match status" value="1"/>
</dbReference>
<dbReference type="SUPFAM" id="SSF53335">
    <property type="entry name" value="S-adenosyl-L-methionine-dependent methyltransferases"/>
    <property type="match status" value="1"/>
</dbReference>
<dbReference type="InterPro" id="IPR002877">
    <property type="entry name" value="RNA_MeTrfase_FtsJ_dom"/>
</dbReference>
<dbReference type="VEuPathDB" id="AmoebaDB:FDP41_008195"/>
<accession>A0A6A5BG82</accession>
<dbReference type="OrthoDB" id="10251234at2759"/>
<feature type="compositionally biased region" description="Acidic residues" evidence="2">
    <location>
        <begin position="18"/>
        <end position="28"/>
    </location>
</feature>
<feature type="region of interest" description="Disordered" evidence="2">
    <location>
        <begin position="1"/>
        <end position="66"/>
    </location>
</feature>
<dbReference type="GO" id="GO:0032259">
    <property type="term" value="P:methylation"/>
    <property type="evidence" value="ECO:0007669"/>
    <property type="project" value="UniProtKB-KW"/>
</dbReference>
<comment type="subcellular location">
    <subcellularLocation>
        <location evidence="1">Nucleus</location>
    </subcellularLocation>
</comment>
<proteinExistence type="predicted"/>
<dbReference type="SMART" id="SM00443">
    <property type="entry name" value="G_patch"/>
    <property type="match status" value="1"/>
</dbReference>
<feature type="compositionally biased region" description="Polar residues" evidence="2">
    <location>
        <begin position="7"/>
        <end position="16"/>
    </location>
</feature>
<dbReference type="GO" id="GO:0003676">
    <property type="term" value="F:nucleic acid binding"/>
    <property type="evidence" value="ECO:0007669"/>
    <property type="project" value="UniProtKB-UniRule"/>
</dbReference>
<feature type="domain" description="RrmJ-type SAM-dependent 2'-O-MTase" evidence="4">
    <location>
        <begin position="242"/>
        <end position="455"/>
    </location>
</feature>
<keyword evidence="1" id="KW-0507">mRNA processing</keyword>
<dbReference type="RefSeq" id="XP_044558204.1">
    <property type="nucleotide sequence ID" value="XM_044712022.1"/>
</dbReference>
<dbReference type="GO" id="GO:0005737">
    <property type="term" value="C:cytoplasm"/>
    <property type="evidence" value="ECO:0007669"/>
    <property type="project" value="TreeGrafter"/>
</dbReference>
<comment type="caution">
    <text evidence="5">The sequence shown here is derived from an EMBL/GenBank/DDBJ whole genome shotgun (WGS) entry which is preliminary data.</text>
</comment>
<dbReference type="GeneID" id="68115413"/>
<dbReference type="VEuPathDB" id="AmoebaDB:NF0003440"/>
<evidence type="ECO:0000256" key="1">
    <source>
        <dbReference type="RuleBase" id="RU368012"/>
    </source>
</evidence>
<feature type="compositionally biased region" description="Polar residues" evidence="2">
    <location>
        <begin position="565"/>
        <end position="576"/>
    </location>
</feature>
<dbReference type="OMA" id="HFTIQTH"/>
<dbReference type="VEuPathDB" id="AmoebaDB:NfTy_091470"/>
<dbReference type="EMBL" id="VFQX01000060">
    <property type="protein sequence ID" value="KAF0973491.1"/>
    <property type="molecule type" value="Genomic_DNA"/>
</dbReference>
<dbReference type="InterPro" id="IPR025816">
    <property type="entry name" value="RrmJ-type_MeTrfase"/>
</dbReference>
<keyword evidence="6" id="KW-1185">Reference proteome</keyword>
<dbReference type="Gene3D" id="3.40.50.12760">
    <property type="match status" value="1"/>
</dbReference>
<dbReference type="PANTHER" id="PTHR16121">
    <property type="entry name" value="CAP-SPECIFIC MRNA (NUCLEOSIDE-2'-O-)-METHYLTRANSFERASE 1-RELATED"/>
    <property type="match status" value="1"/>
</dbReference>
<dbReference type="PROSITE" id="PS51613">
    <property type="entry name" value="SAM_MT_RRMJ"/>
    <property type="match status" value="1"/>
</dbReference>
<name>A0A6A5BG82_NAEFO</name>
<comment type="function">
    <text evidence="1">S-adenosyl-L-methionine-dependent methyltransferase that mediates RNA cap1 2'-O-ribose methylation to the 5'-cap structure of RNAs. Methylates the ribose of the first nucleotide of a m(7)GpppG-capped mRNA to produce m(7)GpppNmp (cap1).</text>
</comment>
<evidence type="ECO:0000256" key="2">
    <source>
        <dbReference type="SAM" id="MobiDB-lite"/>
    </source>
</evidence>
<feature type="region of interest" description="Disordered" evidence="2">
    <location>
        <begin position="540"/>
        <end position="576"/>
    </location>
</feature>
<keyword evidence="1" id="KW-0539">Nucleus</keyword>
<evidence type="ECO:0000259" key="3">
    <source>
        <dbReference type="PROSITE" id="PS50174"/>
    </source>
</evidence>
<dbReference type="InterPro" id="IPR050851">
    <property type="entry name" value="mRNA_Cap_2O-Ribose_MeTrfase"/>
</dbReference>
<dbReference type="InterPro" id="IPR000467">
    <property type="entry name" value="G_patch_dom"/>
</dbReference>
<dbReference type="Pfam" id="PF01585">
    <property type="entry name" value="G-patch"/>
    <property type="match status" value="1"/>
</dbReference>
<evidence type="ECO:0000313" key="5">
    <source>
        <dbReference type="EMBL" id="KAF0973491.1"/>
    </source>
</evidence>